<evidence type="ECO:0000313" key="3">
    <source>
        <dbReference type="EMBL" id="MFD1040936.1"/>
    </source>
</evidence>
<feature type="signal peptide" evidence="2">
    <location>
        <begin position="1"/>
        <end position="19"/>
    </location>
</feature>
<name>A0ABW3LR75_9GAMM</name>
<accession>A0ABW3LR75</accession>
<gene>
    <name evidence="3" type="ORF">ACFQ2N_01045</name>
</gene>
<keyword evidence="4" id="KW-1185">Reference proteome</keyword>
<evidence type="ECO:0000313" key="4">
    <source>
        <dbReference type="Proteomes" id="UP001597033"/>
    </source>
</evidence>
<comment type="caution">
    <text evidence="3">The sequence shown here is derived from an EMBL/GenBank/DDBJ whole genome shotgun (WGS) entry which is preliminary data.</text>
</comment>
<proteinExistence type="predicted"/>
<dbReference type="Proteomes" id="UP001597033">
    <property type="component" value="Unassembled WGS sequence"/>
</dbReference>
<evidence type="ECO:0008006" key="5">
    <source>
        <dbReference type="Google" id="ProtNLM"/>
    </source>
</evidence>
<feature type="region of interest" description="Disordered" evidence="1">
    <location>
        <begin position="125"/>
        <end position="149"/>
    </location>
</feature>
<keyword evidence="2" id="KW-0732">Signal</keyword>
<dbReference type="RefSeq" id="WP_162376219.1">
    <property type="nucleotide sequence ID" value="NZ_JBHTKN010000001.1"/>
</dbReference>
<reference evidence="4" key="1">
    <citation type="journal article" date="2019" name="Int. J. Syst. Evol. Microbiol.">
        <title>The Global Catalogue of Microorganisms (GCM) 10K type strain sequencing project: providing services to taxonomists for standard genome sequencing and annotation.</title>
        <authorList>
            <consortium name="The Broad Institute Genomics Platform"/>
            <consortium name="The Broad Institute Genome Sequencing Center for Infectious Disease"/>
            <person name="Wu L."/>
            <person name="Ma J."/>
        </authorList>
    </citation>
    <scope>NUCLEOTIDE SEQUENCE [LARGE SCALE GENOMIC DNA]</scope>
    <source>
        <strain evidence="4">CCUG 55854</strain>
    </source>
</reference>
<feature type="chain" id="PRO_5046675740" description="Outer membrane protein beta-barrel domain-containing protein" evidence="2">
    <location>
        <begin position="20"/>
        <end position="208"/>
    </location>
</feature>
<evidence type="ECO:0000256" key="2">
    <source>
        <dbReference type="SAM" id="SignalP"/>
    </source>
</evidence>
<evidence type="ECO:0000256" key="1">
    <source>
        <dbReference type="SAM" id="MobiDB-lite"/>
    </source>
</evidence>
<dbReference type="EMBL" id="JBHTKN010000001">
    <property type="protein sequence ID" value="MFD1040936.1"/>
    <property type="molecule type" value="Genomic_DNA"/>
</dbReference>
<organism evidence="3 4">
    <name type="scientific">Pseudoxanthomonas kaohsiungensis</name>
    <dbReference type="NCBI Taxonomy" id="283923"/>
    <lineage>
        <taxon>Bacteria</taxon>
        <taxon>Pseudomonadati</taxon>
        <taxon>Pseudomonadota</taxon>
        <taxon>Gammaproteobacteria</taxon>
        <taxon>Lysobacterales</taxon>
        <taxon>Lysobacteraceae</taxon>
        <taxon>Pseudoxanthomonas</taxon>
    </lineage>
</organism>
<sequence length="208" mass="22494">MRNLLLAALLGALPFTASAADGISYDYIEAGWTQFEINDDWLGDPDGDGGYLRGSFSIARNVHLFGAYATVSTTYDYDDARIKYELAQPEFGIGYHQEMTGNLDFTADLAWVRVNGEVKVSGTGDPDLDGTYKDHTNAGRVTTGVRGKPSPRTELWLKGGYLDGSDLDGSFVGTLGGQLAFTPAWGLVGEVEVIEDTTRFNVGIRASF</sequence>
<protein>
    <recommendedName>
        <fullName evidence="5">Outer membrane protein beta-barrel domain-containing protein</fullName>
    </recommendedName>
</protein>